<dbReference type="Proteomes" id="UP000006038">
    <property type="component" value="Chromosome 9"/>
</dbReference>
<dbReference type="Gramene" id="OB09G11430.1">
    <property type="protein sequence ID" value="OB09G11430.1"/>
    <property type="gene ID" value="OB09G11430"/>
</dbReference>
<protein>
    <submittedName>
        <fullName evidence="1">Uncharacterized protein</fullName>
    </submittedName>
</protein>
<dbReference type="AlphaFoldDB" id="J3MVW4"/>
<accession>J3MVW4</accession>
<dbReference type="EnsemblPlants" id="OB09G11430.1">
    <property type="protein sequence ID" value="OB09G11430.1"/>
    <property type="gene ID" value="OB09G11430"/>
</dbReference>
<keyword evidence="2" id="KW-1185">Reference proteome</keyword>
<evidence type="ECO:0000313" key="2">
    <source>
        <dbReference type="Proteomes" id="UP000006038"/>
    </source>
</evidence>
<organism evidence="1">
    <name type="scientific">Oryza brachyantha</name>
    <name type="common">malo sina</name>
    <dbReference type="NCBI Taxonomy" id="4533"/>
    <lineage>
        <taxon>Eukaryota</taxon>
        <taxon>Viridiplantae</taxon>
        <taxon>Streptophyta</taxon>
        <taxon>Embryophyta</taxon>
        <taxon>Tracheophyta</taxon>
        <taxon>Spermatophyta</taxon>
        <taxon>Magnoliopsida</taxon>
        <taxon>Liliopsida</taxon>
        <taxon>Poales</taxon>
        <taxon>Poaceae</taxon>
        <taxon>BOP clade</taxon>
        <taxon>Oryzoideae</taxon>
        <taxon>Oryzeae</taxon>
        <taxon>Oryzinae</taxon>
        <taxon>Oryza</taxon>
    </lineage>
</organism>
<sequence length="210" mass="23700">MVVSTIRNAIDSIGFGSHWRCFWNTGTQYVDAKDNILACVVKWLDHHQLADLARGMQPKLGRELERILHGPFEHAILQLHLFTDQVRYLRDKSSSTPDQSNQLDGGVESVETGMDICEKISSYMFYLLVVNPSMLPVSSTARDTLALFPKKVFSACKGINEIIERDWKIGGIEGKILLGVRALLDSTQAESFSAEMMSKLKEIWIRLVSR</sequence>
<dbReference type="eggNOG" id="ENOG502QQBP">
    <property type="taxonomic scope" value="Eukaryota"/>
</dbReference>
<evidence type="ECO:0000313" key="1">
    <source>
        <dbReference type="EnsemblPlants" id="OB09G11430.1"/>
    </source>
</evidence>
<proteinExistence type="predicted"/>
<reference evidence="1" key="1">
    <citation type="journal article" date="2013" name="Nat. Commun.">
        <title>Whole-genome sequencing of Oryza brachyantha reveals mechanisms underlying Oryza genome evolution.</title>
        <authorList>
            <person name="Chen J."/>
            <person name="Huang Q."/>
            <person name="Gao D."/>
            <person name="Wang J."/>
            <person name="Lang Y."/>
            <person name="Liu T."/>
            <person name="Li B."/>
            <person name="Bai Z."/>
            <person name="Luis Goicoechea J."/>
            <person name="Liang C."/>
            <person name="Chen C."/>
            <person name="Zhang W."/>
            <person name="Sun S."/>
            <person name="Liao Y."/>
            <person name="Zhang X."/>
            <person name="Yang L."/>
            <person name="Song C."/>
            <person name="Wang M."/>
            <person name="Shi J."/>
            <person name="Liu G."/>
            <person name="Liu J."/>
            <person name="Zhou H."/>
            <person name="Zhou W."/>
            <person name="Yu Q."/>
            <person name="An N."/>
            <person name="Chen Y."/>
            <person name="Cai Q."/>
            <person name="Wang B."/>
            <person name="Liu B."/>
            <person name="Min J."/>
            <person name="Huang Y."/>
            <person name="Wu H."/>
            <person name="Li Z."/>
            <person name="Zhang Y."/>
            <person name="Yin Y."/>
            <person name="Song W."/>
            <person name="Jiang J."/>
            <person name="Jackson S.A."/>
            <person name="Wing R.A."/>
            <person name="Wang J."/>
            <person name="Chen M."/>
        </authorList>
    </citation>
    <scope>NUCLEOTIDE SEQUENCE [LARGE SCALE GENOMIC DNA]</scope>
    <source>
        <strain evidence="1">cv. IRGC 101232</strain>
    </source>
</reference>
<dbReference type="HOGENOM" id="CLU_1311843_0_0_1"/>
<name>J3MVW4_ORYBR</name>
<reference evidence="1" key="2">
    <citation type="submission" date="2013-04" db="UniProtKB">
        <authorList>
            <consortium name="EnsemblPlants"/>
        </authorList>
    </citation>
    <scope>IDENTIFICATION</scope>
</reference>